<dbReference type="EMBL" id="CAEMXZ010000023">
    <property type="protein sequence ID" value="CAB4323002.1"/>
    <property type="molecule type" value="Genomic_DNA"/>
</dbReference>
<feature type="transmembrane region" description="Helical" evidence="7">
    <location>
        <begin position="126"/>
        <end position="150"/>
    </location>
</feature>
<evidence type="ECO:0000256" key="6">
    <source>
        <dbReference type="ARBA" id="ARBA00023136"/>
    </source>
</evidence>
<feature type="transmembrane region" description="Helical" evidence="7">
    <location>
        <begin position="237"/>
        <end position="259"/>
    </location>
</feature>
<evidence type="ECO:0000256" key="7">
    <source>
        <dbReference type="SAM" id="Phobius"/>
    </source>
</evidence>
<evidence type="ECO:0000259" key="8">
    <source>
        <dbReference type="PROSITE" id="PS50928"/>
    </source>
</evidence>
<dbReference type="GO" id="GO:0055085">
    <property type="term" value="P:transmembrane transport"/>
    <property type="evidence" value="ECO:0007669"/>
    <property type="project" value="InterPro"/>
</dbReference>
<dbReference type="EMBL" id="CAFBNC010000019">
    <property type="protein sequence ID" value="CAB4929676.1"/>
    <property type="molecule type" value="Genomic_DNA"/>
</dbReference>
<dbReference type="PANTHER" id="PTHR43386:SF1">
    <property type="entry name" value="D,D-DIPEPTIDE TRANSPORT SYSTEM PERMEASE PROTEIN DDPC-RELATED"/>
    <property type="match status" value="1"/>
</dbReference>
<evidence type="ECO:0000256" key="2">
    <source>
        <dbReference type="ARBA" id="ARBA00022448"/>
    </source>
</evidence>
<organism evidence="10">
    <name type="scientific">freshwater metagenome</name>
    <dbReference type="NCBI Taxonomy" id="449393"/>
    <lineage>
        <taxon>unclassified sequences</taxon>
        <taxon>metagenomes</taxon>
        <taxon>ecological metagenomes</taxon>
    </lineage>
</organism>
<dbReference type="AlphaFoldDB" id="A0A6J7IGK2"/>
<comment type="subcellular location">
    <subcellularLocation>
        <location evidence="1">Cell membrane</location>
        <topology evidence="1">Multi-pass membrane protein</topology>
    </subcellularLocation>
</comment>
<dbReference type="InterPro" id="IPR000515">
    <property type="entry name" value="MetI-like"/>
</dbReference>
<keyword evidence="3" id="KW-1003">Cell membrane</keyword>
<reference evidence="10" key="1">
    <citation type="submission" date="2020-05" db="EMBL/GenBank/DDBJ databases">
        <authorList>
            <person name="Chiriac C."/>
            <person name="Salcher M."/>
            <person name="Ghai R."/>
            <person name="Kavagutti S V."/>
        </authorList>
    </citation>
    <scope>NUCLEOTIDE SEQUENCE</scope>
</reference>
<dbReference type="GO" id="GO:0005886">
    <property type="term" value="C:plasma membrane"/>
    <property type="evidence" value="ECO:0007669"/>
    <property type="project" value="UniProtKB-SubCell"/>
</dbReference>
<gene>
    <name evidence="9" type="ORF">UFOPK1392_00746</name>
    <name evidence="10" type="ORF">UFOPK3733_00592</name>
</gene>
<keyword evidence="6 7" id="KW-0472">Membrane</keyword>
<dbReference type="Pfam" id="PF00528">
    <property type="entry name" value="BPD_transp_1"/>
    <property type="match status" value="1"/>
</dbReference>
<feature type="transmembrane region" description="Helical" evidence="7">
    <location>
        <begin position="157"/>
        <end position="181"/>
    </location>
</feature>
<dbReference type="SUPFAM" id="SSF161098">
    <property type="entry name" value="MetI-like"/>
    <property type="match status" value="1"/>
</dbReference>
<sequence>MPAPSSDTPGVVPSKSSIFAGSGDLATEIGRMADGSAHELDTMREVDSDEDGRSAKKRLGPVFWVAAGWFLLVALAAVLAPILPLKSYTAPSAYIRQPPSAQFWFGTDTIGRDIFSRVVWGGRVSLAVAFASISFGVLVGGTIGIVSGYFRGRIETLLMGFCDVLLSFPALLLALSIVAFRGDQRDLLTISLAIGVVSIAPIARLVRANTLVYSQREFVTAARSLGAKRGRIIIREILPNVIFPVLSFSIIAIGLAIVAEGGLAFLGQSVQPPTPTWGGMISDGRNYLANAPWISLMPCLVLFVTVVALNLAGDRIREYFDIKDNN</sequence>
<dbReference type="InterPro" id="IPR035906">
    <property type="entry name" value="MetI-like_sf"/>
</dbReference>
<evidence type="ECO:0000313" key="9">
    <source>
        <dbReference type="EMBL" id="CAB4323002.1"/>
    </source>
</evidence>
<dbReference type="InterPro" id="IPR050366">
    <property type="entry name" value="BP-dependent_transpt_permease"/>
</dbReference>
<dbReference type="PROSITE" id="PS50928">
    <property type="entry name" value="ABC_TM1"/>
    <property type="match status" value="1"/>
</dbReference>
<feature type="transmembrane region" description="Helical" evidence="7">
    <location>
        <begin position="62"/>
        <end position="83"/>
    </location>
</feature>
<dbReference type="PANTHER" id="PTHR43386">
    <property type="entry name" value="OLIGOPEPTIDE TRANSPORT SYSTEM PERMEASE PROTEIN APPC"/>
    <property type="match status" value="1"/>
</dbReference>
<dbReference type="Gene3D" id="1.10.3720.10">
    <property type="entry name" value="MetI-like"/>
    <property type="match status" value="1"/>
</dbReference>
<keyword evidence="2" id="KW-0813">Transport</keyword>
<feature type="domain" description="ABC transmembrane type-1" evidence="8">
    <location>
        <begin position="122"/>
        <end position="313"/>
    </location>
</feature>
<dbReference type="CDD" id="cd06261">
    <property type="entry name" value="TM_PBP2"/>
    <property type="match status" value="1"/>
</dbReference>
<keyword evidence="4 7" id="KW-0812">Transmembrane</keyword>
<evidence type="ECO:0000256" key="4">
    <source>
        <dbReference type="ARBA" id="ARBA00022692"/>
    </source>
</evidence>
<feature type="transmembrane region" description="Helical" evidence="7">
    <location>
        <begin position="187"/>
        <end position="206"/>
    </location>
</feature>
<name>A0A6J7IGK2_9ZZZZ</name>
<evidence type="ECO:0000313" key="10">
    <source>
        <dbReference type="EMBL" id="CAB4929676.1"/>
    </source>
</evidence>
<evidence type="ECO:0000256" key="3">
    <source>
        <dbReference type="ARBA" id="ARBA00022475"/>
    </source>
</evidence>
<accession>A0A6J7IGK2</accession>
<evidence type="ECO:0000256" key="5">
    <source>
        <dbReference type="ARBA" id="ARBA00022989"/>
    </source>
</evidence>
<protein>
    <submittedName>
        <fullName evidence="10">Unannotated protein</fullName>
    </submittedName>
</protein>
<keyword evidence="5 7" id="KW-1133">Transmembrane helix</keyword>
<evidence type="ECO:0000256" key="1">
    <source>
        <dbReference type="ARBA" id="ARBA00004651"/>
    </source>
</evidence>
<feature type="transmembrane region" description="Helical" evidence="7">
    <location>
        <begin position="293"/>
        <end position="313"/>
    </location>
</feature>
<proteinExistence type="predicted"/>